<evidence type="ECO:0000256" key="2">
    <source>
        <dbReference type="ARBA" id="ARBA00022842"/>
    </source>
</evidence>
<evidence type="ECO:0000313" key="3">
    <source>
        <dbReference type="EMBL" id="KGA19131.1"/>
    </source>
</evidence>
<dbReference type="SUPFAM" id="SSF142338">
    <property type="entry name" value="CofD-like"/>
    <property type="match status" value="1"/>
</dbReference>
<dbReference type="InterPro" id="IPR038136">
    <property type="entry name" value="CofD-like_dom_sf"/>
</dbReference>
<accession>A0A094QXG9</accession>
<dbReference type="AlphaFoldDB" id="A0A094QXG9"/>
<name>A0A094QXG9_9ZZZZ</name>
<dbReference type="Pfam" id="PF01933">
    <property type="entry name" value="CofD"/>
    <property type="match status" value="1"/>
</dbReference>
<dbReference type="CDD" id="cd07186">
    <property type="entry name" value="CofD_like"/>
    <property type="match status" value="1"/>
</dbReference>
<sequence>MFQGQEYRPWLIGVAGTGHRIIVPVSAPIKVVALAGGIGGARFLKGLRLIENLEISVVVNNGDDITMHGLRICPDLDSVIYNLAGESDLVRGWGRKDESWVVQEQLASYLGQAQWFNLGDKDYATHIWRTNLLTSGVTLSEIVKMQCAKWGISMKIMPATNDYVETQVQLVDGEPIHFQEWWVKHRASLAATGFNLTGAESAKPAPGVLAALTEADLIILPPSNPIVSIGMILQIPGIREAISGAKAPVVGVSPIIGGNPVLGMADKCLTALGLETSATSVAAQYGDLLDAWLIADSDADQVTAITELGIKCESAPLLMVDDLAAKEIAARAIAMVR</sequence>
<dbReference type="GO" id="GO:0043743">
    <property type="term" value="F:LPPG:FO 2-phospho-L-lactate transferase activity"/>
    <property type="evidence" value="ECO:0007669"/>
    <property type="project" value="InterPro"/>
</dbReference>
<dbReference type="Gene3D" id="3.40.50.10680">
    <property type="entry name" value="CofD-like domains"/>
    <property type="match status" value="1"/>
</dbReference>
<dbReference type="PANTHER" id="PTHR43007">
    <property type="entry name" value="2-PHOSPHO-L-LACTATE TRANSFERASE"/>
    <property type="match status" value="1"/>
</dbReference>
<gene>
    <name evidence="3" type="ORF">GM51_7065</name>
</gene>
<dbReference type="InterPro" id="IPR002882">
    <property type="entry name" value="CofD"/>
</dbReference>
<dbReference type="NCBIfam" id="TIGR01819">
    <property type="entry name" value="F420_cofD"/>
    <property type="match status" value="1"/>
</dbReference>
<organism evidence="3">
    <name type="scientific">freshwater metagenome</name>
    <dbReference type="NCBI Taxonomy" id="449393"/>
    <lineage>
        <taxon>unclassified sequences</taxon>
        <taxon>metagenomes</taxon>
        <taxon>ecological metagenomes</taxon>
    </lineage>
</organism>
<proteinExistence type="inferred from homology"/>
<protein>
    <submittedName>
        <fullName evidence="3">LPPG domain-containing protein containing protein</fullName>
    </submittedName>
</protein>
<dbReference type="InterPro" id="IPR010115">
    <property type="entry name" value="FbiA/CofD"/>
</dbReference>
<dbReference type="EMBL" id="JNSL01000034">
    <property type="protein sequence ID" value="KGA19131.1"/>
    <property type="molecule type" value="Genomic_DNA"/>
</dbReference>
<comment type="caution">
    <text evidence="3">The sequence shown here is derived from an EMBL/GenBank/DDBJ whole genome shotgun (WGS) entry which is preliminary data.</text>
</comment>
<evidence type="ECO:0000256" key="1">
    <source>
        <dbReference type="ARBA" id="ARBA00022679"/>
    </source>
</evidence>
<keyword evidence="2" id="KW-0460">Magnesium</keyword>
<keyword evidence="1" id="KW-0808">Transferase</keyword>
<dbReference type="GO" id="GO:0000287">
    <property type="term" value="F:magnesium ion binding"/>
    <property type="evidence" value="ECO:0007669"/>
    <property type="project" value="InterPro"/>
</dbReference>
<dbReference type="PANTHER" id="PTHR43007:SF1">
    <property type="entry name" value="2-PHOSPHO-L-LACTATE TRANSFERASE"/>
    <property type="match status" value="1"/>
</dbReference>
<dbReference type="HAMAP" id="MF_01257">
    <property type="entry name" value="CofD"/>
    <property type="match status" value="1"/>
</dbReference>
<reference evidence="3" key="1">
    <citation type="submission" date="2014-06" db="EMBL/GenBank/DDBJ databases">
        <title>Key roles for freshwater Actinobacteria revealed by deep metagenomic sequencing.</title>
        <authorList>
            <person name="Ghai R."/>
            <person name="Mizuno C.M."/>
            <person name="Picazo A."/>
            <person name="Camacho A."/>
            <person name="Rodriguez-Valera F."/>
        </authorList>
    </citation>
    <scope>NUCLEOTIDE SEQUENCE</scope>
</reference>
<dbReference type="Gene3D" id="1.10.8.240">
    <property type="entry name" value="CofD-like domain"/>
    <property type="match status" value="1"/>
</dbReference>